<evidence type="ECO:0000256" key="5">
    <source>
        <dbReference type="ARBA" id="ARBA00023136"/>
    </source>
</evidence>
<feature type="transmembrane region" description="Helical" evidence="6">
    <location>
        <begin position="116"/>
        <end position="136"/>
    </location>
</feature>
<keyword evidence="8" id="KW-1185">Reference proteome</keyword>
<dbReference type="PANTHER" id="PTHR30086:SF20">
    <property type="entry name" value="ARGININE EXPORTER PROTEIN ARGO-RELATED"/>
    <property type="match status" value="1"/>
</dbReference>
<comment type="caution">
    <text evidence="7">The sequence shown here is derived from an EMBL/GenBank/DDBJ whole genome shotgun (WGS) entry which is preliminary data.</text>
</comment>
<evidence type="ECO:0000256" key="2">
    <source>
        <dbReference type="ARBA" id="ARBA00022475"/>
    </source>
</evidence>
<keyword evidence="5 6" id="KW-0472">Membrane</keyword>
<dbReference type="GO" id="GO:0005886">
    <property type="term" value="C:plasma membrane"/>
    <property type="evidence" value="ECO:0007669"/>
    <property type="project" value="UniProtKB-SubCell"/>
</dbReference>
<keyword evidence="2" id="KW-1003">Cell membrane</keyword>
<dbReference type="RefSeq" id="WP_244356580.1">
    <property type="nucleotide sequence ID" value="NZ_JAJNNZ010000004.1"/>
</dbReference>
<keyword evidence="3 6" id="KW-0812">Transmembrane</keyword>
<dbReference type="AlphaFoldDB" id="A0A9X1WHL7"/>
<dbReference type="GO" id="GO:0015171">
    <property type="term" value="F:amino acid transmembrane transporter activity"/>
    <property type="evidence" value="ECO:0007669"/>
    <property type="project" value="TreeGrafter"/>
</dbReference>
<keyword evidence="4 6" id="KW-1133">Transmembrane helix</keyword>
<dbReference type="Proteomes" id="UP001139488">
    <property type="component" value="Unassembled WGS sequence"/>
</dbReference>
<accession>A0A9X1WHL7</accession>
<gene>
    <name evidence="7" type="ORF">LNL84_07795</name>
</gene>
<evidence type="ECO:0000256" key="3">
    <source>
        <dbReference type="ARBA" id="ARBA00022692"/>
    </source>
</evidence>
<feature type="transmembrane region" description="Helical" evidence="6">
    <location>
        <begin position="70"/>
        <end position="88"/>
    </location>
</feature>
<evidence type="ECO:0000256" key="4">
    <source>
        <dbReference type="ARBA" id="ARBA00022989"/>
    </source>
</evidence>
<dbReference type="EMBL" id="JAJNNZ010000004">
    <property type="protein sequence ID" value="MCJ2376739.1"/>
    <property type="molecule type" value="Genomic_DNA"/>
</dbReference>
<dbReference type="PIRSF" id="PIRSF006324">
    <property type="entry name" value="LeuE"/>
    <property type="match status" value="1"/>
</dbReference>
<feature type="transmembrane region" description="Helical" evidence="6">
    <location>
        <begin position="6"/>
        <end position="28"/>
    </location>
</feature>
<dbReference type="PANTHER" id="PTHR30086">
    <property type="entry name" value="ARGININE EXPORTER PROTEIN ARGO"/>
    <property type="match status" value="1"/>
</dbReference>
<reference evidence="7" key="1">
    <citation type="submission" date="2021-11" db="EMBL/GenBank/DDBJ databases">
        <title>Vibrio ZSDE26 sp. nov. and Vibrio ZSDZ34 sp. nov., isolated from coastal seawater in Qingdao.</title>
        <authorList>
            <person name="Zhang P."/>
        </authorList>
    </citation>
    <scope>NUCLEOTIDE SEQUENCE</scope>
    <source>
        <strain evidence="7">ZSDZ34</strain>
    </source>
</reference>
<protein>
    <submittedName>
        <fullName evidence="7">LysE family translocator</fullName>
    </submittedName>
</protein>
<evidence type="ECO:0000313" key="8">
    <source>
        <dbReference type="Proteomes" id="UP001139488"/>
    </source>
</evidence>
<organism evidence="7 8">
    <name type="scientific">Vibrio gelatinilyticus</name>
    <dbReference type="NCBI Taxonomy" id="2893468"/>
    <lineage>
        <taxon>Bacteria</taxon>
        <taxon>Pseudomonadati</taxon>
        <taxon>Pseudomonadota</taxon>
        <taxon>Gammaproteobacteria</taxon>
        <taxon>Vibrionales</taxon>
        <taxon>Vibrionaceae</taxon>
        <taxon>Vibrio</taxon>
    </lineage>
</organism>
<comment type="subcellular location">
    <subcellularLocation>
        <location evidence="1">Cell membrane</location>
        <topology evidence="1">Multi-pass membrane protein</topology>
    </subcellularLocation>
</comment>
<evidence type="ECO:0000256" key="6">
    <source>
        <dbReference type="SAM" id="Phobius"/>
    </source>
</evidence>
<evidence type="ECO:0000313" key="7">
    <source>
        <dbReference type="EMBL" id="MCJ2376739.1"/>
    </source>
</evidence>
<feature type="transmembrane region" description="Helical" evidence="6">
    <location>
        <begin position="148"/>
        <end position="169"/>
    </location>
</feature>
<dbReference type="InterPro" id="IPR001123">
    <property type="entry name" value="LeuE-type"/>
</dbReference>
<dbReference type="Pfam" id="PF01810">
    <property type="entry name" value="LysE"/>
    <property type="match status" value="1"/>
</dbReference>
<feature type="transmembrane region" description="Helical" evidence="6">
    <location>
        <begin position="40"/>
        <end position="64"/>
    </location>
</feature>
<sequence length="206" mass="22417">MSFEVWISFVLASMVLVFSPGPTVFLVIGQSLAFGRKSVLPLILGVITGDIIALSFSLLGVGAILSTSAFAFQIMKWAGALYLVYLGIKTWRSQELRSQVEIQSIGKPWKVYRDSLLVTALNPKGLIFFIAFFPLFLSPEASNIPQQLFVLALTFVFASAISVSFYAILGSNVRSYVTFPKIQKVCNRISGGMLFGAGLATSALKQ</sequence>
<proteinExistence type="predicted"/>
<evidence type="ECO:0000256" key="1">
    <source>
        <dbReference type="ARBA" id="ARBA00004651"/>
    </source>
</evidence>
<name>A0A9X1WHL7_9VIBR</name>